<dbReference type="GO" id="GO:0036374">
    <property type="term" value="F:glutathione hydrolase activity"/>
    <property type="evidence" value="ECO:0007669"/>
    <property type="project" value="UniProtKB-UniRule"/>
</dbReference>
<keyword evidence="3" id="KW-0378">Hydrolase</keyword>
<dbReference type="EC" id="2.3.2.2" evidence="3"/>
<dbReference type="GO" id="GO:0006751">
    <property type="term" value="P:glutathione catabolic process"/>
    <property type="evidence" value="ECO:0007669"/>
    <property type="project" value="UniProtKB-UniRule"/>
</dbReference>
<dbReference type="InterPro" id="IPR029055">
    <property type="entry name" value="Ntn_hydrolases_N"/>
</dbReference>
<dbReference type="SUPFAM" id="SSF56235">
    <property type="entry name" value="N-terminal nucleophile aminohydrolases (Ntn hydrolases)"/>
    <property type="match status" value="1"/>
</dbReference>
<evidence type="ECO:0000256" key="2">
    <source>
        <dbReference type="PIRSR" id="PIRSR600101-2"/>
    </source>
</evidence>
<dbReference type="UniPathway" id="UPA00204"/>
<dbReference type="EMBL" id="JMSN01000095">
    <property type="protein sequence ID" value="KDN40091.1"/>
    <property type="molecule type" value="Genomic_DNA"/>
</dbReference>
<accession>A0A066VF31</accession>
<dbReference type="Pfam" id="PF01019">
    <property type="entry name" value="G_glu_transpept"/>
    <property type="match status" value="1"/>
</dbReference>
<comment type="function">
    <text evidence="3">Cleaves the gamma-glutamyl peptide bond of glutathione and glutathione conjugates.</text>
</comment>
<feature type="binding site" evidence="2">
    <location>
        <position position="509"/>
    </location>
    <ligand>
        <name>L-glutamate</name>
        <dbReference type="ChEBI" id="CHEBI:29985"/>
    </ligand>
</feature>
<keyword evidence="4" id="KW-0732">Signal</keyword>
<reference evidence="5 6" key="1">
    <citation type="submission" date="2014-05" db="EMBL/GenBank/DDBJ databases">
        <title>Draft genome sequence of a rare smut relative, Tilletiaria anomala UBC 951.</title>
        <authorList>
            <consortium name="DOE Joint Genome Institute"/>
            <person name="Toome M."/>
            <person name="Kuo A."/>
            <person name="Henrissat B."/>
            <person name="Lipzen A."/>
            <person name="Tritt A."/>
            <person name="Yoshinaga Y."/>
            <person name="Zane M."/>
            <person name="Barry K."/>
            <person name="Grigoriev I.V."/>
            <person name="Spatafora J.W."/>
            <person name="Aimea M.C."/>
        </authorList>
    </citation>
    <scope>NUCLEOTIDE SEQUENCE [LARGE SCALE GENOMIC DNA]</scope>
    <source>
        <strain evidence="5 6">UBC 951</strain>
    </source>
</reference>
<sequence length="672" mass="70314">MRYFLSSALLLAATAAHATPLDTSAPYLLSLRQAAGNATGSVALNATTPASASAAVSTSTFDPLASLPHVVSTFDANSSTTGTYSSLNNTFLPAIKAPSQGFDNEHGPSGTKGVVATEVDLCSNVGADLLAAGGSAADAIIGAALCVGTTSTFHSNIGGGGFALVRSVSNSTSSSKRKNAKYEMIDFRETMPALGNETMFSNNSNRMASQIGGLAVGIPGELRGWEMLHARHGKLPWADLFAPAIAIAEGGFRVSSQMAVAIAAYKTNFACKDLYAREVYCPNGTAVGFNEIIRKPRYARTLKKIAREGPDAFYKGAIATNTIATIQASGGIMTLGDLANYTALLRTPNNITYTSRATPEGKKYNVFSTVAPSCGNVVLSALKTIDQYNDTSNANLTLHRLIEATKFAYGERANLGDPEFVSNVNALQHRYISDAEAAKKRTLINDTGVLPLSAYNPANHEILTDSGTSQLSVIDAEGNSVTLTTTINTVFGALLVTPDGIILNNEMDDFSSPGSVNSFGYVATEANFIRPGKRPLSSISPVIAEDAETGEIVFSIGSAGGSRIVTANIINAFNLLSTDGQIDIQQSLAMPRWHDQLQPQTTVLEWAASNPEIPGWTGFSNATAAYLTSVGHNITYAAPAGSTAQGAQRFANGTFLGGAEVRQLSARAAALS</sequence>
<dbReference type="InterPro" id="IPR043138">
    <property type="entry name" value="GGT_lsub"/>
</dbReference>
<organism evidence="5 6">
    <name type="scientific">Tilletiaria anomala (strain ATCC 24038 / CBS 436.72 / UBC 951)</name>
    <dbReference type="NCBI Taxonomy" id="1037660"/>
    <lineage>
        <taxon>Eukaryota</taxon>
        <taxon>Fungi</taxon>
        <taxon>Dikarya</taxon>
        <taxon>Basidiomycota</taxon>
        <taxon>Ustilaginomycotina</taxon>
        <taxon>Exobasidiomycetes</taxon>
        <taxon>Georgefischeriales</taxon>
        <taxon>Tilletiariaceae</taxon>
        <taxon>Tilletiaria</taxon>
    </lineage>
</organism>
<dbReference type="EC" id="3.4.19.13" evidence="3"/>
<comment type="pathway">
    <text evidence="3">Sulfur metabolism; glutathione metabolism.</text>
</comment>
<dbReference type="InterPro" id="IPR000101">
    <property type="entry name" value="GGT_peptidase"/>
</dbReference>
<name>A0A066VF31_TILAU</name>
<feature type="binding site" evidence="2">
    <location>
        <begin position="537"/>
        <end position="538"/>
    </location>
    <ligand>
        <name>L-glutamate</name>
        <dbReference type="ChEBI" id="CHEBI:29985"/>
    </ligand>
</feature>
<dbReference type="PANTHER" id="PTHR11686">
    <property type="entry name" value="GAMMA GLUTAMYL TRANSPEPTIDASE"/>
    <property type="match status" value="1"/>
</dbReference>
<dbReference type="OMA" id="GFMLVHL"/>
<dbReference type="AlphaFoldDB" id="A0A066VF31"/>
<comment type="catalytic activity">
    <reaction evidence="3">
        <text>glutathione + H2O = L-cysteinylglycine + L-glutamate</text>
        <dbReference type="Rhea" id="RHEA:28807"/>
        <dbReference type="ChEBI" id="CHEBI:15377"/>
        <dbReference type="ChEBI" id="CHEBI:29985"/>
        <dbReference type="ChEBI" id="CHEBI:57925"/>
        <dbReference type="ChEBI" id="CHEBI:61694"/>
        <dbReference type="EC" id="3.4.19.13"/>
    </reaction>
</comment>
<comment type="caution">
    <text evidence="5">The sequence shown here is derived from an EMBL/GenBank/DDBJ whole genome shotgun (WGS) entry which is preliminary data.</text>
</comment>
<comment type="catalytic activity">
    <reaction evidence="3">
        <text>an S-substituted glutathione + H2O = an S-substituted L-cysteinylglycine + L-glutamate</text>
        <dbReference type="Rhea" id="RHEA:59468"/>
        <dbReference type="ChEBI" id="CHEBI:15377"/>
        <dbReference type="ChEBI" id="CHEBI:29985"/>
        <dbReference type="ChEBI" id="CHEBI:90779"/>
        <dbReference type="ChEBI" id="CHEBI:143103"/>
        <dbReference type="EC" id="3.4.19.13"/>
    </reaction>
</comment>
<dbReference type="PRINTS" id="PR01210">
    <property type="entry name" value="GGTRANSPTASE"/>
</dbReference>
<evidence type="ECO:0000256" key="3">
    <source>
        <dbReference type="RuleBase" id="RU368068"/>
    </source>
</evidence>
<dbReference type="OrthoDB" id="1081007at2759"/>
<evidence type="ECO:0000256" key="1">
    <source>
        <dbReference type="PIRSR" id="PIRSR600101-1"/>
    </source>
</evidence>
<dbReference type="RefSeq" id="XP_013241275.1">
    <property type="nucleotide sequence ID" value="XM_013385821.1"/>
</dbReference>
<protein>
    <recommendedName>
        <fullName evidence="3">Glutathione hydrolase</fullName>
        <ecNumber evidence="3">2.3.2.2</ecNumber>
        <ecNumber evidence="3">3.4.19.13</ecNumber>
    </recommendedName>
    <alternativeName>
        <fullName evidence="3">Gamma-glutamyltransferase</fullName>
    </alternativeName>
    <alternativeName>
        <fullName evidence="3">Gamma-glutamyltranspeptidase</fullName>
    </alternativeName>
</protein>
<feature type="binding site" evidence="2">
    <location>
        <position position="561"/>
    </location>
    <ligand>
        <name>L-glutamate</name>
        <dbReference type="ChEBI" id="CHEBI:29985"/>
    </ligand>
</feature>
<dbReference type="InterPro" id="IPR043137">
    <property type="entry name" value="GGT_ssub_C"/>
</dbReference>
<feature type="active site" description="Nucleophile" evidence="1">
    <location>
        <position position="468"/>
    </location>
</feature>
<proteinExistence type="predicted"/>
<feature type="binding site" evidence="2">
    <location>
        <begin position="486"/>
        <end position="488"/>
    </location>
    <ligand>
        <name>L-glutamate</name>
        <dbReference type="ChEBI" id="CHEBI:29985"/>
    </ligand>
</feature>
<dbReference type="HOGENOM" id="CLU_014813_4_0_1"/>
<feature type="binding site" evidence="2">
    <location>
        <position position="188"/>
    </location>
    <ligand>
        <name>L-glutamate</name>
        <dbReference type="ChEBI" id="CHEBI:29985"/>
    </ligand>
</feature>
<dbReference type="GO" id="GO:0103068">
    <property type="term" value="F:leukotriene C4 gamma-glutamyl transferase activity"/>
    <property type="evidence" value="ECO:0007669"/>
    <property type="project" value="UniProtKB-EC"/>
</dbReference>
<dbReference type="PANTHER" id="PTHR11686:SF62">
    <property type="entry name" value="GLUTATHIONE HYDROLASE"/>
    <property type="match status" value="1"/>
</dbReference>
<dbReference type="GO" id="GO:0005886">
    <property type="term" value="C:plasma membrane"/>
    <property type="evidence" value="ECO:0007669"/>
    <property type="project" value="TreeGrafter"/>
</dbReference>
<gene>
    <name evidence="5" type="ORF">K437DRAFT_258771</name>
</gene>
<dbReference type="STRING" id="1037660.A0A066VF31"/>
<keyword evidence="6" id="KW-1185">Reference proteome</keyword>
<evidence type="ECO:0000313" key="5">
    <source>
        <dbReference type="EMBL" id="KDN40091.1"/>
    </source>
</evidence>
<keyword evidence="3" id="KW-0012">Acyltransferase</keyword>
<dbReference type="Proteomes" id="UP000027361">
    <property type="component" value="Unassembled WGS sequence"/>
</dbReference>
<keyword evidence="3" id="KW-0808">Transferase</keyword>
<comment type="catalytic activity">
    <reaction evidence="3">
        <text>an N-terminal (5-L-glutamyl)-[peptide] + an alpha-amino acid = 5-L-glutamyl amino acid + an N-terminal L-alpha-aminoacyl-[peptide]</text>
        <dbReference type="Rhea" id="RHEA:23904"/>
        <dbReference type="Rhea" id="RHEA-COMP:9780"/>
        <dbReference type="Rhea" id="RHEA-COMP:9795"/>
        <dbReference type="ChEBI" id="CHEBI:77644"/>
        <dbReference type="ChEBI" id="CHEBI:78597"/>
        <dbReference type="ChEBI" id="CHEBI:78599"/>
        <dbReference type="ChEBI" id="CHEBI:78608"/>
        <dbReference type="EC" id="2.3.2.2"/>
    </reaction>
</comment>
<dbReference type="Gene3D" id="3.60.20.40">
    <property type="match status" value="1"/>
</dbReference>
<evidence type="ECO:0000313" key="6">
    <source>
        <dbReference type="Proteomes" id="UP000027361"/>
    </source>
</evidence>
<feature type="signal peptide" evidence="4">
    <location>
        <begin position="1"/>
        <end position="18"/>
    </location>
</feature>
<dbReference type="GeneID" id="25265073"/>
<feature type="chain" id="PRO_5001628090" description="Glutathione hydrolase" evidence="4">
    <location>
        <begin position="19"/>
        <end position="672"/>
    </location>
</feature>
<evidence type="ECO:0000256" key="4">
    <source>
        <dbReference type="SAM" id="SignalP"/>
    </source>
</evidence>
<dbReference type="Gene3D" id="1.10.246.130">
    <property type="match status" value="1"/>
</dbReference>
<dbReference type="InParanoid" id="A0A066VF31"/>